<dbReference type="Proteomes" id="UP000316759">
    <property type="component" value="Unassembled WGS sequence"/>
</dbReference>
<accession>A0A504Z197</accession>
<proteinExistence type="predicted"/>
<evidence type="ECO:0000256" key="1">
    <source>
        <dbReference type="ARBA" id="ARBA00022884"/>
    </source>
</evidence>
<dbReference type="InterPro" id="IPR011989">
    <property type="entry name" value="ARM-like"/>
</dbReference>
<dbReference type="Gene3D" id="1.25.10.10">
    <property type="entry name" value="Leucine-rich Repeat Variant"/>
    <property type="match status" value="1"/>
</dbReference>
<feature type="region of interest" description="Disordered" evidence="2">
    <location>
        <begin position="297"/>
        <end position="316"/>
    </location>
</feature>
<organism evidence="4 5">
    <name type="scientific">Fasciola gigantica</name>
    <name type="common">Giant liver fluke</name>
    <dbReference type="NCBI Taxonomy" id="46835"/>
    <lineage>
        <taxon>Eukaryota</taxon>
        <taxon>Metazoa</taxon>
        <taxon>Spiralia</taxon>
        <taxon>Lophotrochozoa</taxon>
        <taxon>Platyhelminthes</taxon>
        <taxon>Trematoda</taxon>
        <taxon>Digenea</taxon>
        <taxon>Plagiorchiida</taxon>
        <taxon>Echinostomata</taxon>
        <taxon>Echinostomatoidea</taxon>
        <taxon>Fasciolidae</taxon>
        <taxon>Fasciola</taxon>
    </lineage>
</organism>
<evidence type="ECO:0000256" key="2">
    <source>
        <dbReference type="SAM" id="MobiDB-lite"/>
    </source>
</evidence>
<sequence>NNPDIAPATPITSPTGATETILENKVPDDEFPNTADTQTSFISLLETLVDGQILPMLHTRDGTRAALHVLWASPVRLRKTLVKGLKTCISSIARDEHGHLFLIGLLDAVDDIVLLDKFVIKEILADLELFCIHPEARKVLLYALSPRDSRHLSPQLQQSLFQPGDGNPYTRKPLGVRAMELRSPSIHLLPQLLRLVSTRLTELFAGDLTSDGGRLALEDRGRIVLLCEVLLRSAAHHLNPDTVLRDYRRSVEALKPNSVSSNTALNLSSVELEQMTTLRHNALEQVVQQLLVPKFSPFGDTATPTESQSKQNRDELRVMRHRKARLRVEQALANQNKPAFAPFESGEPMDILDHDPDESQEKEENDVDDEFPELETDSSEPVMSFIERPEGQLLLRKLLQDGRAHKDFTLARMIVEHVSASNLIAWTRCNRSCFVLVNMYEVGDPQVCHSLRSILAPCLDELSVSPLPGAKVLIRLLQSGSEL</sequence>
<evidence type="ECO:0000313" key="5">
    <source>
        <dbReference type="Proteomes" id="UP000316759"/>
    </source>
</evidence>
<gene>
    <name evidence="4" type="ORF">FGIG_06272</name>
</gene>
<dbReference type="EMBL" id="SUNJ01002162">
    <property type="protein sequence ID" value="TPP66191.1"/>
    <property type="molecule type" value="Genomic_DNA"/>
</dbReference>
<feature type="compositionally biased region" description="Acidic residues" evidence="2">
    <location>
        <begin position="360"/>
        <end position="378"/>
    </location>
</feature>
<dbReference type="Pfam" id="PF08144">
    <property type="entry name" value="CPL"/>
    <property type="match status" value="1"/>
</dbReference>
<dbReference type="SUPFAM" id="SSF48371">
    <property type="entry name" value="ARM repeat"/>
    <property type="match status" value="1"/>
</dbReference>
<dbReference type="InterPro" id="IPR040059">
    <property type="entry name" value="PUM3"/>
</dbReference>
<keyword evidence="1" id="KW-0694">RNA-binding</keyword>
<evidence type="ECO:0000313" key="4">
    <source>
        <dbReference type="EMBL" id="TPP66191.1"/>
    </source>
</evidence>
<dbReference type="OrthoDB" id="497380at2759"/>
<comment type="caution">
    <text evidence="4">The sequence shown here is derived from an EMBL/GenBank/DDBJ whole genome shotgun (WGS) entry which is preliminary data.</text>
</comment>
<dbReference type="InterPro" id="IPR012959">
    <property type="entry name" value="CPL_dom"/>
</dbReference>
<reference evidence="4 5" key="1">
    <citation type="submission" date="2019-04" db="EMBL/GenBank/DDBJ databases">
        <title>Annotation for the trematode Fasciola gigantica.</title>
        <authorList>
            <person name="Choi Y.-J."/>
        </authorList>
    </citation>
    <scope>NUCLEOTIDE SEQUENCE [LARGE SCALE GENOMIC DNA]</scope>
    <source>
        <strain evidence="4">Uganda_cow_1</strain>
    </source>
</reference>
<dbReference type="GO" id="GO:0003729">
    <property type="term" value="F:mRNA binding"/>
    <property type="evidence" value="ECO:0007669"/>
    <property type="project" value="TreeGrafter"/>
</dbReference>
<feature type="non-terminal residue" evidence="4">
    <location>
        <position position="1"/>
    </location>
</feature>
<dbReference type="InterPro" id="IPR016024">
    <property type="entry name" value="ARM-type_fold"/>
</dbReference>
<feature type="domain" description="CPL" evidence="3">
    <location>
        <begin position="136"/>
        <end position="207"/>
    </location>
</feature>
<feature type="region of interest" description="Disordered" evidence="2">
    <location>
        <begin position="336"/>
        <end position="379"/>
    </location>
</feature>
<dbReference type="PANTHER" id="PTHR13389">
    <property type="entry name" value="PUMILIO HOMOLOG 3"/>
    <property type="match status" value="1"/>
</dbReference>
<keyword evidence="5" id="KW-1185">Reference proteome</keyword>
<dbReference type="GO" id="GO:0005730">
    <property type="term" value="C:nucleolus"/>
    <property type="evidence" value="ECO:0007669"/>
    <property type="project" value="TreeGrafter"/>
</dbReference>
<dbReference type="AlphaFoldDB" id="A0A504Z197"/>
<dbReference type="PANTHER" id="PTHR13389:SF0">
    <property type="entry name" value="PUMILIO HOMOLOG 3"/>
    <property type="match status" value="1"/>
</dbReference>
<name>A0A504Z197_FASGI</name>
<evidence type="ECO:0000259" key="3">
    <source>
        <dbReference type="Pfam" id="PF08144"/>
    </source>
</evidence>
<dbReference type="STRING" id="46835.A0A504Z197"/>
<dbReference type="GO" id="GO:0006417">
    <property type="term" value="P:regulation of translation"/>
    <property type="evidence" value="ECO:0007669"/>
    <property type="project" value="TreeGrafter"/>
</dbReference>
<protein>
    <submittedName>
        <fullName evidence="4">Pumilio domain containing protein</fullName>
    </submittedName>
</protein>